<feature type="transmembrane region" description="Helical" evidence="5">
    <location>
        <begin position="36"/>
        <end position="56"/>
    </location>
</feature>
<evidence type="ECO:0000313" key="7">
    <source>
        <dbReference type="Proteomes" id="UP000606921"/>
    </source>
</evidence>
<organism evidence="6 7">
    <name type="scientific">Pseudorhizobium endolithicum</name>
    <dbReference type="NCBI Taxonomy" id="1191678"/>
    <lineage>
        <taxon>Bacteria</taxon>
        <taxon>Pseudomonadati</taxon>
        <taxon>Pseudomonadota</taxon>
        <taxon>Alphaproteobacteria</taxon>
        <taxon>Hyphomicrobiales</taxon>
        <taxon>Rhizobiaceae</taxon>
        <taxon>Rhizobium/Agrobacterium group</taxon>
        <taxon>Pseudorhizobium</taxon>
    </lineage>
</organism>
<feature type="transmembrane region" description="Helical" evidence="5">
    <location>
        <begin position="182"/>
        <end position="204"/>
    </location>
</feature>
<dbReference type="Pfam" id="PF02535">
    <property type="entry name" value="Zip"/>
    <property type="match status" value="1"/>
</dbReference>
<dbReference type="Proteomes" id="UP000606921">
    <property type="component" value="Unassembled WGS sequence"/>
</dbReference>
<feature type="transmembrane region" description="Helical" evidence="5">
    <location>
        <begin position="68"/>
        <end position="85"/>
    </location>
</feature>
<keyword evidence="3 5" id="KW-1133">Transmembrane helix</keyword>
<name>A0ABM8PT54_9HYPH</name>
<proteinExistence type="predicted"/>
<sequence length="262" mass="27184">MFSVQGSFLSVFAIALVAGLASPAGGALAIWLRPSTLLLSVSVGLAAGVLIGTFAFEMMPKALEVSSLPVASFGFALGFALIYGLDFYVNRGMMAGPEAQQRESVEQALKRKRPRSSNAAVLAGGTSSEELVEGVAIGVGAAADPSVALIVGLAICVDNISEAMSIGQLMLSEGKEGVRRRILGWTSLIGASLFISAMVGWFLLRGLPEAVQGFLFALGAGGMFYLTVTDVIPEAEARQFQQSSAIATGIGFLLVMVLSELT</sequence>
<reference evidence="6 7" key="1">
    <citation type="submission" date="2020-11" db="EMBL/GenBank/DDBJ databases">
        <authorList>
            <person name="Lassalle F."/>
        </authorList>
    </citation>
    <scope>NUCLEOTIDE SEQUENCE [LARGE SCALE GENOMIC DNA]</scope>
    <source>
        <strain evidence="6 7">JC140</strain>
    </source>
</reference>
<comment type="subcellular location">
    <subcellularLocation>
        <location evidence="1">Membrane</location>
        <topology evidence="1">Multi-pass membrane protein</topology>
    </subcellularLocation>
</comment>
<accession>A0ABM8PT54</accession>
<comment type="caution">
    <text evidence="6">The sequence shown here is derived from an EMBL/GenBank/DDBJ whole genome shotgun (WGS) entry which is preliminary data.</text>
</comment>
<evidence type="ECO:0000256" key="3">
    <source>
        <dbReference type="ARBA" id="ARBA00022989"/>
    </source>
</evidence>
<keyword evidence="4 5" id="KW-0472">Membrane</keyword>
<keyword evidence="2 5" id="KW-0812">Transmembrane</keyword>
<evidence type="ECO:0000256" key="4">
    <source>
        <dbReference type="ARBA" id="ARBA00023136"/>
    </source>
</evidence>
<protein>
    <submittedName>
        <fullName evidence="6">ZIP family metal transporter</fullName>
    </submittedName>
</protein>
<evidence type="ECO:0000256" key="1">
    <source>
        <dbReference type="ARBA" id="ARBA00004141"/>
    </source>
</evidence>
<dbReference type="PANTHER" id="PTHR11040">
    <property type="entry name" value="ZINC/IRON TRANSPORTER"/>
    <property type="match status" value="1"/>
</dbReference>
<evidence type="ECO:0000256" key="5">
    <source>
        <dbReference type="SAM" id="Phobius"/>
    </source>
</evidence>
<dbReference type="InterPro" id="IPR003689">
    <property type="entry name" value="ZIP"/>
</dbReference>
<feature type="transmembrane region" description="Helical" evidence="5">
    <location>
        <begin position="210"/>
        <end position="228"/>
    </location>
</feature>
<evidence type="ECO:0000313" key="6">
    <source>
        <dbReference type="EMBL" id="CAD7046968.1"/>
    </source>
</evidence>
<gene>
    <name evidence="6" type="ORF">REJC140_04162</name>
</gene>
<keyword evidence="7" id="KW-1185">Reference proteome</keyword>
<dbReference type="EMBL" id="CABFWF030000013">
    <property type="protein sequence ID" value="CAD7046968.1"/>
    <property type="molecule type" value="Genomic_DNA"/>
</dbReference>
<feature type="transmembrane region" description="Helical" evidence="5">
    <location>
        <begin position="240"/>
        <end position="259"/>
    </location>
</feature>
<evidence type="ECO:0000256" key="2">
    <source>
        <dbReference type="ARBA" id="ARBA00022692"/>
    </source>
</evidence>